<proteinExistence type="predicted"/>
<dbReference type="InterPro" id="IPR035328">
    <property type="entry name" value="DUF3048_C"/>
</dbReference>
<dbReference type="EMBL" id="JNSK01000154">
    <property type="protein sequence ID" value="KGA13782.1"/>
    <property type="molecule type" value="Genomic_DNA"/>
</dbReference>
<feature type="domain" description="DUF3048" evidence="1">
    <location>
        <begin position="20"/>
        <end position="145"/>
    </location>
</feature>
<evidence type="ECO:0000259" key="1">
    <source>
        <dbReference type="Pfam" id="PF11258"/>
    </source>
</evidence>
<feature type="non-terminal residue" evidence="3">
    <location>
        <position position="1"/>
    </location>
</feature>
<evidence type="ECO:0000259" key="2">
    <source>
        <dbReference type="Pfam" id="PF17479"/>
    </source>
</evidence>
<accession>A0A094PRR2</accession>
<organism evidence="3">
    <name type="scientific">freshwater metagenome</name>
    <dbReference type="NCBI Taxonomy" id="449393"/>
    <lineage>
        <taxon>unclassified sequences</taxon>
        <taxon>metagenomes</taxon>
        <taxon>ecological metagenomes</taxon>
    </lineage>
</organism>
<dbReference type="InterPro" id="IPR023158">
    <property type="entry name" value="YerB-like_sf"/>
</dbReference>
<dbReference type="AlphaFoldDB" id="A0A094PRR2"/>
<protein>
    <recommendedName>
        <fullName evidence="4">DUF3048 domain-containing protein</fullName>
    </recommendedName>
</protein>
<feature type="domain" description="DUF3048" evidence="2">
    <location>
        <begin position="179"/>
        <end position="291"/>
    </location>
</feature>
<dbReference type="Pfam" id="PF11258">
    <property type="entry name" value="DUF3048"/>
    <property type="match status" value="1"/>
</dbReference>
<dbReference type="InterPro" id="IPR021416">
    <property type="entry name" value="DUF3048_N"/>
</dbReference>
<sequence>SATSAQDEVTYNSISGRVGSNGPILAVKIDDTYLARPQIGLEKADLVYIEQVEGGLTRLAAIFSSVIPTEIGPVRSARISDIDILSQFGKVIFAYSGAQRLMLPVISQANLWDYGAQHSSPTIFTRDAVRPAPYNMVLRADLLMDKVVADARDVAMSKSPGWSFGEAPKGGVAIDAVAVRWPASRYEATWSKSENRWLLGNKGVPDMAADGSQLGASTFVIQNVAISNSIYRSSDGGYTPLSETVGSGTGYVLRDGKSFKASWNRPSAESGTTWTLADGSEIKFAAGSIWVALTDTKPEFTLTAPASPVSK</sequence>
<dbReference type="SUPFAM" id="SSF159774">
    <property type="entry name" value="YerB-like"/>
    <property type="match status" value="1"/>
</dbReference>
<evidence type="ECO:0000313" key="3">
    <source>
        <dbReference type="EMBL" id="KGA13782.1"/>
    </source>
</evidence>
<evidence type="ECO:0008006" key="4">
    <source>
        <dbReference type="Google" id="ProtNLM"/>
    </source>
</evidence>
<name>A0A094PRR2_9ZZZZ</name>
<comment type="caution">
    <text evidence="3">The sequence shown here is derived from an EMBL/GenBank/DDBJ whole genome shotgun (WGS) entry which is preliminary data.</text>
</comment>
<reference evidence="3" key="1">
    <citation type="submission" date="2014-05" db="EMBL/GenBank/DDBJ databases">
        <title>Key roles for freshwater Actinobacteria revealed by deep metagenomic sequencing.</title>
        <authorList>
            <person name="Ghai R."/>
            <person name="Mizuno C.M."/>
            <person name="Picazo A."/>
            <person name="Camacho A."/>
            <person name="Rodriguez-Valera F."/>
        </authorList>
    </citation>
    <scope>NUCLEOTIDE SEQUENCE</scope>
</reference>
<dbReference type="Pfam" id="PF17479">
    <property type="entry name" value="DUF3048_C"/>
    <property type="match status" value="1"/>
</dbReference>
<gene>
    <name evidence="3" type="ORF">GM50_21540</name>
</gene>
<dbReference type="Gene3D" id="3.50.90.10">
    <property type="entry name" value="YerB-like"/>
    <property type="match status" value="1"/>
</dbReference>